<name>A0A1B7YCY9_COLHI</name>
<keyword evidence="1" id="KW-0175">Coiled coil</keyword>
<dbReference type="EMBL" id="LTAN01000004">
    <property type="protein sequence ID" value="OBR09907.1"/>
    <property type="molecule type" value="Genomic_DNA"/>
</dbReference>
<reference evidence="4" key="1">
    <citation type="journal article" date="2017" name="BMC Genomics">
        <title>Gapless genome assembly of Colletotrichum higginsianum reveals chromosome structure and association of transposable elements with secondary metabolite gene clusters.</title>
        <authorList>
            <person name="Dallery J.-F."/>
            <person name="Lapalu N."/>
            <person name="Zampounis A."/>
            <person name="Pigne S."/>
            <person name="Luyten I."/>
            <person name="Amselem J."/>
            <person name="Wittenberg A.H.J."/>
            <person name="Zhou S."/>
            <person name="de Queiroz M.V."/>
            <person name="Robin G.P."/>
            <person name="Auger A."/>
            <person name="Hainaut M."/>
            <person name="Henrissat B."/>
            <person name="Kim K.-T."/>
            <person name="Lee Y.-H."/>
            <person name="Lespinet O."/>
            <person name="Schwartz D.C."/>
            <person name="Thon M.R."/>
            <person name="O'Connell R.J."/>
        </authorList>
    </citation>
    <scope>NUCLEOTIDE SEQUENCE [LARGE SCALE GENOMIC DNA]</scope>
    <source>
        <strain evidence="4">IMI 349063</strain>
    </source>
</reference>
<protein>
    <submittedName>
        <fullName evidence="3">Uncharacterized protein</fullName>
    </submittedName>
</protein>
<evidence type="ECO:0000313" key="3">
    <source>
        <dbReference type="EMBL" id="OBR09907.1"/>
    </source>
</evidence>
<feature type="region of interest" description="Disordered" evidence="2">
    <location>
        <begin position="441"/>
        <end position="469"/>
    </location>
</feature>
<evidence type="ECO:0000256" key="2">
    <source>
        <dbReference type="SAM" id="MobiDB-lite"/>
    </source>
</evidence>
<dbReference type="VEuPathDB" id="FungiDB:CH63R_05599"/>
<evidence type="ECO:0000256" key="1">
    <source>
        <dbReference type="SAM" id="Coils"/>
    </source>
</evidence>
<dbReference type="OrthoDB" id="5426765at2759"/>
<feature type="compositionally biased region" description="Basic and acidic residues" evidence="2">
    <location>
        <begin position="457"/>
        <end position="469"/>
    </location>
</feature>
<dbReference type="KEGG" id="chig:CH63R_05599"/>
<feature type="coiled-coil region" evidence="1">
    <location>
        <begin position="359"/>
        <end position="386"/>
    </location>
</feature>
<dbReference type="AlphaFoldDB" id="A0A1B7YCY9"/>
<evidence type="ECO:0000313" key="4">
    <source>
        <dbReference type="Proteomes" id="UP000092177"/>
    </source>
</evidence>
<dbReference type="RefSeq" id="XP_018158424.1">
    <property type="nucleotide sequence ID" value="XM_018300574.1"/>
</dbReference>
<accession>A0A1B7YCY9</accession>
<gene>
    <name evidence="3" type="ORF">CH63R_05599</name>
</gene>
<comment type="caution">
    <text evidence="3">The sequence shown here is derived from an EMBL/GenBank/DDBJ whole genome shotgun (WGS) entry which is preliminary data.</text>
</comment>
<dbReference type="Proteomes" id="UP000092177">
    <property type="component" value="Chromosome 4"/>
</dbReference>
<organism evidence="3 4">
    <name type="scientific">Colletotrichum higginsianum (strain IMI 349063)</name>
    <name type="common">Crucifer anthracnose fungus</name>
    <dbReference type="NCBI Taxonomy" id="759273"/>
    <lineage>
        <taxon>Eukaryota</taxon>
        <taxon>Fungi</taxon>
        <taxon>Dikarya</taxon>
        <taxon>Ascomycota</taxon>
        <taxon>Pezizomycotina</taxon>
        <taxon>Sordariomycetes</taxon>
        <taxon>Hypocreomycetidae</taxon>
        <taxon>Glomerellales</taxon>
        <taxon>Glomerellaceae</taxon>
        <taxon>Colletotrichum</taxon>
        <taxon>Colletotrichum destructivum species complex</taxon>
    </lineage>
</organism>
<feature type="compositionally biased region" description="Polar residues" evidence="2">
    <location>
        <begin position="444"/>
        <end position="455"/>
    </location>
</feature>
<sequence length="469" mass="52829">MEAVSLAASILAVVDLWRVLKQSITKFYPKSADLKSISYRTNRSILLVQLWLSEAGLDERIKGQTWDEYRLFIHDEIQELHRFLESSKLKMPIRLMSAGLPPERIMIQLAERIEKLAYFSRDVAQILASKGIQQHLDTILEMLGKSTRESAETWETAQSIKKHTEAGASFDNEFAAALTKMEEEHPEWSSNERQRKIDEVRAIIRLNMRNHDQFDRDRMTFPFCIVVQNSDPLETRVKLDTGSRPNWISAQLLSRAAISFQPEDDLGQFIGAGKDALPFEPLGVTSVTWFSENQARTRTTEFLVHNGELPVNVLLGSEWVIEDIAQERFPEPVLPVVRHILNSDELNKLETDAREDGASNDLLIRLQNQQKKAKREENRLLKAASRAMTPRSAVSLFGSVTPTRATRRGSLASVAPPFVISPQTLTLTPETTVSTGVGYPEVGESSTAASSQTSGLELREEVDVEAKFT</sequence>
<dbReference type="GeneID" id="28864681"/>
<proteinExistence type="predicted"/>
<keyword evidence="4" id="KW-1185">Reference proteome</keyword>